<dbReference type="PROSITE" id="PS51257">
    <property type="entry name" value="PROKAR_LIPOPROTEIN"/>
    <property type="match status" value="1"/>
</dbReference>
<dbReference type="Gene3D" id="3.40.50.1820">
    <property type="entry name" value="alpha/beta hydrolase"/>
    <property type="match status" value="1"/>
</dbReference>
<protein>
    <submittedName>
        <fullName evidence="2">Alpha/beta fold hydrolase</fullName>
    </submittedName>
</protein>
<dbReference type="ESTHER" id="9alte-n6wxm5">
    <property type="family name" value="ABHD6-Lip"/>
</dbReference>
<evidence type="ECO:0000313" key="2">
    <source>
        <dbReference type="EMBL" id="ENO15817.1"/>
    </source>
</evidence>
<dbReference type="PANTHER" id="PTHR43798:SF5">
    <property type="entry name" value="MONOACYLGLYCEROL LIPASE ABHD6"/>
    <property type="match status" value="1"/>
</dbReference>
<proteinExistence type="predicted"/>
<dbReference type="InterPro" id="IPR000073">
    <property type="entry name" value="AB_hydrolase_1"/>
</dbReference>
<organism evidence="2 3">
    <name type="scientific">Marinobacter nanhaiticus D15-8W</name>
    <dbReference type="NCBI Taxonomy" id="626887"/>
    <lineage>
        <taxon>Bacteria</taxon>
        <taxon>Pseudomonadati</taxon>
        <taxon>Pseudomonadota</taxon>
        <taxon>Gammaproteobacteria</taxon>
        <taxon>Pseudomonadales</taxon>
        <taxon>Marinobacteraceae</taxon>
        <taxon>Marinobacter</taxon>
    </lineage>
</organism>
<dbReference type="STRING" id="626887.J057_10711"/>
<gene>
    <name evidence="2" type="ORF">J057_10711</name>
</gene>
<dbReference type="Pfam" id="PF00561">
    <property type="entry name" value="Abhydrolase_1"/>
    <property type="match status" value="1"/>
</dbReference>
<dbReference type="Proteomes" id="UP000013165">
    <property type="component" value="Unassembled WGS sequence"/>
</dbReference>
<reference evidence="2 3" key="1">
    <citation type="journal article" date="2013" name="Genome Announc.">
        <title>Genome Sequence of the Polycyclic Aromatic Hydrocarbon-Degrading Bacterium Strain Marinobacter nanhaiticus D15-8WT.</title>
        <authorList>
            <person name="Cui Z."/>
            <person name="Gao W."/>
            <person name="Li Q."/>
            <person name="Xu G."/>
            <person name="Zheng L."/>
        </authorList>
    </citation>
    <scope>NUCLEOTIDE SEQUENCE [LARGE SCALE GENOMIC DNA]</scope>
    <source>
        <strain evidence="2 3">D15-8W</strain>
    </source>
</reference>
<comment type="caution">
    <text evidence="2">The sequence shown here is derived from an EMBL/GenBank/DDBJ whole genome shotgun (WGS) entry which is preliminary data.</text>
</comment>
<evidence type="ECO:0000313" key="3">
    <source>
        <dbReference type="Proteomes" id="UP000013165"/>
    </source>
</evidence>
<dbReference type="RefSeq" id="WP_004580107.1">
    <property type="nucleotide sequence ID" value="NZ_AP028878.1"/>
</dbReference>
<dbReference type="HOGENOM" id="CLU_020336_13_9_6"/>
<sequence>MQGSYRRLTGFSTAMLAIVMLLSGCSRQDFYEAAIAHERNAAGLVEATVDVDGRTIAYLHNQTPRDGDTLVLLHGFAANKENWLRMAGYLTESYNVYAIDLPGHGESNRDLERDYSIDAQVGYVRAILDALVLERVHMVGNSMGGAITALYAATYPDRIITATLLDPAGIFEYDSELVSRVLDGDNPLIVSKPGDFERLVDFALEQKPFVPWPMYSVMEEEALSRKAINEHIFLQIRDSGYQPAFRNALASITAPVLVIWGKEDRVINYRNADVFAERIPRARKVLLENVGHAPMIEVPAKTASLVVDWIESSPPTSNP</sequence>
<dbReference type="InterPro" id="IPR050266">
    <property type="entry name" value="AB_hydrolase_sf"/>
</dbReference>
<dbReference type="eggNOG" id="COG2267">
    <property type="taxonomic scope" value="Bacteria"/>
</dbReference>
<dbReference type="EMBL" id="APLQ01000011">
    <property type="protein sequence ID" value="ENO15817.1"/>
    <property type="molecule type" value="Genomic_DNA"/>
</dbReference>
<evidence type="ECO:0000259" key="1">
    <source>
        <dbReference type="Pfam" id="PF00561"/>
    </source>
</evidence>
<feature type="domain" description="AB hydrolase-1" evidence="1">
    <location>
        <begin position="69"/>
        <end position="297"/>
    </location>
</feature>
<dbReference type="PATRIC" id="fig|626887.3.peg.2146"/>
<dbReference type="PANTHER" id="PTHR43798">
    <property type="entry name" value="MONOACYLGLYCEROL LIPASE"/>
    <property type="match status" value="1"/>
</dbReference>
<keyword evidence="3" id="KW-1185">Reference proteome</keyword>
<name>N6WXM5_9GAMM</name>
<dbReference type="PRINTS" id="PR00111">
    <property type="entry name" value="ABHYDROLASE"/>
</dbReference>
<keyword evidence="2" id="KW-0378">Hydrolase</keyword>
<accession>N6WXM5</accession>
<dbReference type="SUPFAM" id="SSF53474">
    <property type="entry name" value="alpha/beta-Hydrolases"/>
    <property type="match status" value="1"/>
</dbReference>
<dbReference type="GO" id="GO:0046464">
    <property type="term" value="P:acylglycerol catabolic process"/>
    <property type="evidence" value="ECO:0007669"/>
    <property type="project" value="TreeGrafter"/>
</dbReference>
<dbReference type="GO" id="GO:0047372">
    <property type="term" value="F:monoacylglycerol lipase activity"/>
    <property type="evidence" value="ECO:0007669"/>
    <property type="project" value="TreeGrafter"/>
</dbReference>
<dbReference type="GO" id="GO:0016020">
    <property type="term" value="C:membrane"/>
    <property type="evidence" value="ECO:0007669"/>
    <property type="project" value="TreeGrafter"/>
</dbReference>
<dbReference type="AlphaFoldDB" id="N6WXM5"/>
<dbReference type="InterPro" id="IPR029058">
    <property type="entry name" value="AB_hydrolase_fold"/>
</dbReference>
<dbReference type="OrthoDB" id="9780765at2"/>